<keyword evidence="6 7" id="KW-0472">Membrane</keyword>
<keyword evidence="5 7" id="KW-1133">Transmembrane helix</keyword>
<dbReference type="Proteomes" id="UP001262410">
    <property type="component" value="Unassembled WGS sequence"/>
</dbReference>
<evidence type="ECO:0000256" key="5">
    <source>
        <dbReference type="ARBA" id="ARBA00022989"/>
    </source>
</evidence>
<feature type="transmembrane region" description="Helical" evidence="7">
    <location>
        <begin position="286"/>
        <end position="303"/>
    </location>
</feature>
<feature type="transmembrane region" description="Helical" evidence="7">
    <location>
        <begin position="175"/>
        <end position="200"/>
    </location>
</feature>
<feature type="transmembrane region" description="Helical" evidence="7">
    <location>
        <begin position="31"/>
        <end position="55"/>
    </location>
</feature>
<feature type="domain" description="ABC transmembrane type-1" evidence="8">
    <location>
        <begin position="88"/>
        <end position="303"/>
    </location>
</feature>
<accession>A0ABU1JLU6</accession>
<feature type="transmembrane region" description="Helical" evidence="7">
    <location>
        <begin position="221"/>
        <end position="243"/>
    </location>
</feature>
<comment type="subcellular location">
    <subcellularLocation>
        <location evidence="1 7">Cell membrane</location>
        <topology evidence="1 7">Multi-pass membrane protein</topology>
    </subcellularLocation>
</comment>
<gene>
    <name evidence="9" type="ORF">E9232_002111</name>
</gene>
<reference evidence="9 10" key="1">
    <citation type="submission" date="2023-07" db="EMBL/GenBank/DDBJ databases">
        <title>Sorghum-associated microbial communities from plants grown in Nebraska, USA.</title>
        <authorList>
            <person name="Schachtman D."/>
        </authorList>
    </citation>
    <scope>NUCLEOTIDE SEQUENCE [LARGE SCALE GENOMIC DNA]</scope>
    <source>
        <strain evidence="9 10">584</strain>
    </source>
</reference>
<evidence type="ECO:0000313" key="9">
    <source>
        <dbReference type="EMBL" id="MDR6289596.1"/>
    </source>
</evidence>
<dbReference type="InterPro" id="IPR000515">
    <property type="entry name" value="MetI-like"/>
</dbReference>
<dbReference type="PANTHER" id="PTHR43005:SF1">
    <property type="entry name" value="SPERMIDINE_PUTRESCINE TRANSPORT SYSTEM PERMEASE PROTEIN"/>
    <property type="match status" value="1"/>
</dbReference>
<dbReference type="SUPFAM" id="SSF161098">
    <property type="entry name" value="MetI-like"/>
    <property type="match status" value="1"/>
</dbReference>
<protein>
    <submittedName>
        <fullName evidence="9">Multiple sugar transport system permease protein</fullName>
    </submittedName>
</protein>
<dbReference type="RefSeq" id="WP_309793878.1">
    <property type="nucleotide sequence ID" value="NZ_JAVDPW010000003.1"/>
</dbReference>
<comment type="caution">
    <text evidence="9">The sequence shown here is derived from an EMBL/GenBank/DDBJ whole genome shotgun (WGS) entry which is preliminary data.</text>
</comment>
<evidence type="ECO:0000256" key="2">
    <source>
        <dbReference type="ARBA" id="ARBA00022448"/>
    </source>
</evidence>
<feature type="transmembrane region" description="Helical" evidence="7">
    <location>
        <begin position="86"/>
        <end position="110"/>
    </location>
</feature>
<keyword evidence="9" id="KW-0762">Sugar transport</keyword>
<dbReference type="Pfam" id="PF00528">
    <property type="entry name" value="BPD_transp_1"/>
    <property type="match status" value="1"/>
</dbReference>
<evidence type="ECO:0000313" key="10">
    <source>
        <dbReference type="Proteomes" id="UP001262410"/>
    </source>
</evidence>
<comment type="similarity">
    <text evidence="7">Belongs to the binding-protein-dependent transport system permease family.</text>
</comment>
<dbReference type="PROSITE" id="PS50928">
    <property type="entry name" value="ABC_TM1"/>
    <property type="match status" value="1"/>
</dbReference>
<sequence>MTTDATSIAPPRRVPRRRAGLSEWSDRHFKWLLVVPAVLLILSLSVYPLVFSLWVSFVNYDFQIPGHAFVGLKNFSMVVLDPVARWSLVLTILLSAANVAIELGLGLALALAMVRSFPGRGLVMSVLIIPLFISPVIVGQAWALLLQRPFGPMNYLLGELLGREVTIGWLTESPWLYFALILADVWQWTPFMFVILLAGLTAIPPNLYEAAELDGVDGWQAFRLITLPQIAPIIMLAITFRLLDAVRLFDTIFIMTAGGPGTKTYTSSFYLYTVGFTQFHLSQATAGSWILLILTALLVGLLVKRLTKSEPA</sequence>
<evidence type="ECO:0000256" key="7">
    <source>
        <dbReference type="RuleBase" id="RU363032"/>
    </source>
</evidence>
<organism evidence="9 10">
    <name type="scientific">Inquilinus ginsengisoli</name>
    <dbReference type="NCBI Taxonomy" id="363840"/>
    <lineage>
        <taxon>Bacteria</taxon>
        <taxon>Pseudomonadati</taxon>
        <taxon>Pseudomonadota</taxon>
        <taxon>Alphaproteobacteria</taxon>
        <taxon>Rhodospirillales</taxon>
        <taxon>Rhodospirillaceae</taxon>
        <taxon>Inquilinus</taxon>
    </lineage>
</organism>
<proteinExistence type="inferred from homology"/>
<keyword evidence="3" id="KW-1003">Cell membrane</keyword>
<evidence type="ECO:0000259" key="8">
    <source>
        <dbReference type="PROSITE" id="PS50928"/>
    </source>
</evidence>
<evidence type="ECO:0000256" key="6">
    <source>
        <dbReference type="ARBA" id="ARBA00023136"/>
    </source>
</evidence>
<keyword evidence="2 7" id="KW-0813">Transport</keyword>
<name>A0ABU1JLU6_9PROT</name>
<dbReference type="CDD" id="cd06261">
    <property type="entry name" value="TM_PBP2"/>
    <property type="match status" value="1"/>
</dbReference>
<feature type="transmembrane region" description="Helical" evidence="7">
    <location>
        <begin position="122"/>
        <end position="145"/>
    </location>
</feature>
<dbReference type="EMBL" id="JAVDPW010000003">
    <property type="protein sequence ID" value="MDR6289596.1"/>
    <property type="molecule type" value="Genomic_DNA"/>
</dbReference>
<evidence type="ECO:0000256" key="1">
    <source>
        <dbReference type="ARBA" id="ARBA00004651"/>
    </source>
</evidence>
<keyword evidence="4 7" id="KW-0812">Transmembrane</keyword>
<keyword evidence="10" id="KW-1185">Reference proteome</keyword>
<dbReference type="InterPro" id="IPR035906">
    <property type="entry name" value="MetI-like_sf"/>
</dbReference>
<evidence type="ECO:0000256" key="3">
    <source>
        <dbReference type="ARBA" id="ARBA00022475"/>
    </source>
</evidence>
<dbReference type="SUPFAM" id="SSF160964">
    <property type="entry name" value="MalF N-terminal region-like"/>
    <property type="match status" value="1"/>
</dbReference>
<dbReference type="PANTHER" id="PTHR43005">
    <property type="entry name" value="BLR7065 PROTEIN"/>
    <property type="match status" value="1"/>
</dbReference>
<evidence type="ECO:0000256" key="4">
    <source>
        <dbReference type="ARBA" id="ARBA00022692"/>
    </source>
</evidence>
<dbReference type="Gene3D" id="1.10.3720.10">
    <property type="entry name" value="MetI-like"/>
    <property type="match status" value="1"/>
</dbReference>